<feature type="transmembrane region" description="Helical" evidence="1">
    <location>
        <begin position="39"/>
        <end position="68"/>
    </location>
</feature>
<dbReference type="AlphaFoldDB" id="A0A4P6PD96"/>
<evidence type="ECO:0000313" key="2">
    <source>
        <dbReference type="EMBL" id="QBG37687.1"/>
    </source>
</evidence>
<sequence>MSEDKLITLLKTSIAIGICLLLLGIYLHNFSDYMESLGVTGIIISALCIALGLIFSLPTKMYLTFILVKRESESSKE</sequence>
<evidence type="ECO:0000256" key="1">
    <source>
        <dbReference type="SAM" id="Phobius"/>
    </source>
</evidence>
<dbReference type="EMBL" id="CP034759">
    <property type="protein sequence ID" value="QBG37687.1"/>
    <property type="molecule type" value="Genomic_DNA"/>
</dbReference>
<dbReference type="RefSeq" id="WP_130604348.1">
    <property type="nucleotide sequence ID" value="NZ_CP034759.1"/>
</dbReference>
<name>A0A4P6PD96_9GAMM</name>
<organism evidence="2 3">
    <name type="scientific">Litorilituus sediminis</name>
    <dbReference type="NCBI Taxonomy" id="718192"/>
    <lineage>
        <taxon>Bacteria</taxon>
        <taxon>Pseudomonadati</taxon>
        <taxon>Pseudomonadota</taxon>
        <taxon>Gammaproteobacteria</taxon>
        <taxon>Alteromonadales</taxon>
        <taxon>Colwelliaceae</taxon>
        <taxon>Litorilituus</taxon>
    </lineage>
</organism>
<gene>
    <name evidence="2" type="ORF">EMK97_02825</name>
</gene>
<keyword evidence="3" id="KW-1185">Reference proteome</keyword>
<evidence type="ECO:0000313" key="3">
    <source>
        <dbReference type="Proteomes" id="UP000290244"/>
    </source>
</evidence>
<dbReference type="Proteomes" id="UP000290244">
    <property type="component" value="Chromosome"/>
</dbReference>
<keyword evidence="1" id="KW-1133">Transmembrane helix</keyword>
<protein>
    <submittedName>
        <fullName evidence="2">Uncharacterized protein</fullName>
    </submittedName>
</protein>
<proteinExistence type="predicted"/>
<feature type="transmembrane region" description="Helical" evidence="1">
    <location>
        <begin position="7"/>
        <end position="27"/>
    </location>
</feature>
<keyword evidence="1" id="KW-0812">Transmembrane</keyword>
<dbReference type="OrthoDB" id="5772852at2"/>
<dbReference type="KEGG" id="lsd:EMK97_02825"/>
<keyword evidence="1" id="KW-0472">Membrane</keyword>
<accession>A0A4P6PD96</accession>
<reference evidence="2 3" key="1">
    <citation type="submission" date="2018-12" db="EMBL/GenBank/DDBJ databases">
        <title>Complete genome of Litorilituus sediminis.</title>
        <authorList>
            <person name="Liu A."/>
            <person name="Rong J."/>
        </authorList>
    </citation>
    <scope>NUCLEOTIDE SEQUENCE [LARGE SCALE GENOMIC DNA]</scope>
    <source>
        <strain evidence="2 3">JCM 17549</strain>
    </source>
</reference>